<dbReference type="Proteomes" id="UP000077202">
    <property type="component" value="Unassembled WGS sequence"/>
</dbReference>
<comment type="caution">
    <text evidence="2">The sequence shown here is derived from an EMBL/GenBank/DDBJ whole genome shotgun (WGS) entry which is preliminary data.</text>
</comment>
<keyword evidence="3" id="KW-1185">Reference proteome</keyword>
<feature type="region of interest" description="Disordered" evidence="1">
    <location>
        <begin position="56"/>
        <end position="104"/>
    </location>
</feature>
<organism evidence="2 3">
    <name type="scientific">Marchantia polymorpha subsp. ruderalis</name>
    <dbReference type="NCBI Taxonomy" id="1480154"/>
    <lineage>
        <taxon>Eukaryota</taxon>
        <taxon>Viridiplantae</taxon>
        <taxon>Streptophyta</taxon>
        <taxon>Embryophyta</taxon>
        <taxon>Marchantiophyta</taxon>
        <taxon>Marchantiopsida</taxon>
        <taxon>Marchantiidae</taxon>
        <taxon>Marchantiales</taxon>
        <taxon>Marchantiaceae</taxon>
        <taxon>Marchantia</taxon>
    </lineage>
</organism>
<protein>
    <submittedName>
        <fullName evidence="2">Uncharacterized protein</fullName>
    </submittedName>
</protein>
<dbReference type="EMBL" id="LVLJ01001998">
    <property type="protein sequence ID" value="OAE27068.1"/>
    <property type="molecule type" value="Genomic_DNA"/>
</dbReference>
<dbReference type="AlphaFoldDB" id="A0A176W1X3"/>
<reference evidence="2" key="1">
    <citation type="submission" date="2016-03" db="EMBL/GenBank/DDBJ databases">
        <title>Mechanisms controlling the formation of the plant cell surface in tip-growing cells are functionally conserved among land plants.</title>
        <authorList>
            <person name="Honkanen S."/>
            <person name="Jones V.A."/>
            <person name="Morieri G."/>
            <person name="Champion C."/>
            <person name="Hetherington A.J."/>
            <person name="Kelly S."/>
            <person name="Saint-Marcoux D."/>
            <person name="Proust H."/>
            <person name="Prescott H."/>
            <person name="Dolan L."/>
        </authorList>
    </citation>
    <scope>NUCLEOTIDE SEQUENCE [LARGE SCALE GENOMIC DNA]</scope>
    <source>
        <tissue evidence="2">Whole gametophyte</tissue>
    </source>
</reference>
<evidence type="ECO:0000313" key="3">
    <source>
        <dbReference type="Proteomes" id="UP000077202"/>
    </source>
</evidence>
<sequence>MTRSKQDGGTTWATLPPLREQQTHSCKPRRLKRAARLVKNHDPSADDVAAHFEVKAEPEPEHEQAISDAHRHARASDKKPANESEVASSRAVLENPQVGDSPGVLTNRVTMVHILPNLVERFYLSACDDVRIY</sequence>
<evidence type="ECO:0000313" key="2">
    <source>
        <dbReference type="EMBL" id="OAE27068.1"/>
    </source>
</evidence>
<gene>
    <name evidence="2" type="ORF">AXG93_1440s1240</name>
</gene>
<proteinExistence type="predicted"/>
<evidence type="ECO:0000256" key="1">
    <source>
        <dbReference type="SAM" id="MobiDB-lite"/>
    </source>
</evidence>
<accession>A0A176W1X3</accession>
<feature type="region of interest" description="Disordered" evidence="1">
    <location>
        <begin position="1"/>
        <end position="29"/>
    </location>
</feature>
<name>A0A176W1X3_MARPO</name>
<feature type="compositionally biased region" description="Basic and acidic residues" evidence="1">
    <location>
        <begin position="56"/>
        <end position="82"/>
    </location>
</feature>